<dbReference type="InterPro" id="IPR000683">
    <property type="entry name" value="Gfo/Idh/MocA-like_OxRdtase_N"/>
</dbReference>
<dbReference type="PANTHER" id="PTHR42840:SF3">
    <property type="entry name" value="BINDING ROSSMANN FOLD OXIDOREDUCTASE, PUTATIVE (AFU_ORTHOLOGUE AFUA_2G10240)-RELATED"/>
    <property type="match status" value="1"/>
</dbReference>
<keyword evidence="2" id="KW-0560">Oxidoreductase</keyword>
<gene>
    <name evidence="5" type="ORF">F4Y08_11130</name>
</gene>
<dbReference type="SUPFAM" id="SSF55347">
    <property type="entry name" value="Glyceraldehyde-3-phosphate dehydrogenase-like, C-terminal domain"/>
    <property type="match status" value="1"/>
</dbReference>
<proteinExistence type="inferred from homology"/>
<dbReference type="AlphaFoldDB" id="A0A6B1DW30"/>
<dbReference type="Gene3D" id="3.30.360.10">
    <property type="entry name" value="Dihydrodipicolinate Reductase, domain 2"/>
    <property type="match status" value="1"/>
</dbReference>
<reference evidence="5" key="1">
    <citation type="submission" date="2019-09" db="EMBL/GenBank/DDBJ databases">
        <title>Characterisation of the sponge microbiome using genome-centric metagenomics.</title>
        <authorList>
            <person name="Engelberts J.P."/>
            <person name="Robbins S.J."/>
            <person name="De Goeij J.M."/>
            <person name="Aranda M."/>
            <person name="Bell S.C."/>
            <person name="Webster N.S."/>
        </authorList>
    </citation>
    <scope>NUCLEOTIDE SEQUENCE</scope>
    <source>
        <strain evidence="5">SB0662_bin_9</strain>
    </source>
</reference>
<evidence type="ECO:0000256" key="2">
    <source>
        <dbReference type="ARBA" id="ARBA00023002"/>
    </source>
</evidence>
<evidence type="ECO:0000259" key="4">
    <source>
        <dbReference type="Pfam" id="PF22725"/>
    </source>
</evidence>
<dbReference type="InterPro" id="IPR055170">
    <property type="entry name" value="GFO_IDH_MocA-like_dom"/>
</dbReference>
<dbReference type="Gene3D" id="3.40.50.720">
    <property type="entry name" value="NAD(P)-binding Rossmann-like Domain"/>
    <property type="match status" value="1"/>
</dbReference>
<name>A0A6B1DW30_9CHLR</name>
<evidence type="ECO:0000256" key="1">
    <source>
        <dbReference type="ARBA" id="ARBA00010928"/>
    </source>
</evidence>
<evidence type="ECO:0000259" key="3">
    <source>
        <dbReference type="Pfam" id="PF01408"/>
    </source>
</evidence>
<evidence type="ECO:0000313" key="5">
    <source>
        <dbReference type="EMBL" id="MYD90872.1"/>
    </source>
</evidence>
<feature type="domain" description="Gfo/Idh/MocA-like oxidoreductase N-terminal" evidence="3">
    <location>
        <begin position="1"/>
        <end position="118"/>
    </location>
</feature>
<feature type="domain" description="GFO/IDH/MocA-like oxidoreductase" evidence="4">
    <location>
        <begin position="127"/>
        <end position="247"/>
    </location>
</feature>
<organism evidence="5">
    <name type="scientific">Caldilineaceae bacterium SB0662_bin_9</name>
    <dbReference type="NCBI Taxonomy" id="2605258"/>
    <lineage>
        <taxon>Bacteria</taxon>
        <taxon>Bacillati</taxon>
        <taxon>Chloroflexota</taxon>
        <taxon>Caldilineae</taxon>
        <taxon>Caldilineales</taxon>
        <taxon>Caldilineaceae</taxon>
    </lineage>
</organism>
<comment type="similarity">
    <text evidence="1">Belongs to the Gfo/Idh/MocA family.</text>
</comment>
<dbReference type="SUPFAM" id="SSF51735">
    <property type="entry name" value="NAD(P)-binding Rossmann-fold domains"/>
    <property type="match status" value="1"/>
</dbReference>
<dbReference type="GO" id="GO:0000166">
    <property type="term" value="F:nucleotide binding"/>
    <property type="evidence" value="ECO:0007669"/>
    <property type="project" value="InterPro"/>
</dbReference>
<dbReference type="GO" id="GO:0016491">
    <property type="term" value="F:oxidoreductase activity"/>
    <property type="evidence" value="ECO:0007669"/>
    <property type="project" value="UniProtKB-KW"/>
</dbReference>
<accession>A0A6B1DW30</accession>
<dbReference type="Pfam" id="PF01408">
    <property type="entry name" value="GFO_IDH_MocA"/>
    <property type="match status" value="1"/>
</dbReference>
<comment type="caution">
    <text evidence="5">The sequence shown here is derived from an EMBL/GenBank/DDBJ whole genome shotgun (WGS) entry which is preliminary data.</text>
</comment>
<dbReference type="EMBL" id="VXPY01000079">
    <property type="protein sequence ID" value="MYD90872.1"/>
    <property type="molecule type" value="Genomic_DNA"/>
</dbReference>
<dbReference type="PANTHER" id="PTHR42840">
    <property type="entry name" value="NAD(P)-BINDING ROSSMANN-FOLD SUPERFAMILY PROTEIN-RELATED"/>
    <property type="match status" value="1"/>
</dbReference>
<sequence length="325" mass="35057">MNFALIGLGRVGRVHAANIASHPQANLHTIADPRAPQLEELARRYGASLTTEPETVFADPGVDAVVISSPTTTHIDYLQAAAQSGKAALCEKPMGIDIDRVERCLRLLEDLPIPVMIGFHRRHDPSYAALRDSVRAGAIGRLEQVMVHMRDPAPPTLEYVRVSGGVFRDSVIHYFDLLRWLTGEDPVSVSAFGSCLIDPGIGLEGDYDTTLVNLRLPSGALCHIASSRRSVEGADARIEVFGSEGVLRVANAPINLLEPPVAGIRYIGFPTRFEEAFRNELNSFIEAVSTSSSPVPGPEDGRRSLIIADAATSSALNGNAVDIRY</sequence>
<protein>
    <submittedName>
        <fullName evidence="5">Inositol 2-dehydrogenase</fullName>
    </submittedName>
</protein>
<dbReference type="Pfam" id="PF22725">
    <property type="entry name" value="GFO_IDH_MocA_C3"/>
    <property type="match status" value="1"/>
</dbReference>
<dbReference type="InterPro" id="IPR036291">
    <property type="entry name" value="NAD(P)-bd_dom_sf"/>
</dbReference>